<keyword evidence="3" id="KW-1185">Reference proteome</keyword>
<evidence type="ECO:0000259" key="1">
    <source>
        <dbReference type="Pfam" id="PF12680"/>
    </source>
</evidence>
<feature type="domain" description="SnoaL-like" evidence="1">
    <location>
        <begin position="7"/>
        <end position="105"/>
    </location>
</feature>
<dbReference type="InterPro" id="IPR032710">
    <property type="entry name" value="NTF2-like_dom_sf"/>
</dbReference>
<gene>
    <name evidence="2" type="ORF">SBP02_10920</name>
</gene>
<proteinExistence type="predicted"/>
<dbReference type="EMBL" id="CP137892">
    <property type="protein sequence ID" value="WPC03309.1"/>
    <property type="molecule type" value="Genomic_DNA"/>
</dbReference>
<accession>A0ABZ0PS18</accession>
<dbReference type="Proteomes" id="UP001305928">
    <property type="component" value="Chromosome"/>
</dbReference>
<reference evidence="2 3" key="1">
    <citation type="submission" date="2023-11" db="EMBL/GenBank/DDBJ databases">
        <title>Complete genome of Pseudomonas benzenivorans BA3361.</title>
        <authorList>
            <person name="Shin S.Y."/>
            <person name="Song J."/>
            <person name="Kang H."/>
        </authorList>
    </citation>
    <scope>NUCLEOTIDE SEQUENCE [LARGE SCALE GENOMIC DNA]</scope>
    <source>
        <strain evidence="2 3">HNIBRBA3361</strain>
    </source>
</reference>
<evidence type="ECO:0000313" key="2">
    <source>
        <dbReference type="EMBL" id="WPC03309.1"/>
    </source>
</evidence>
<name>A0ABZ0PS18_9PSED</name>
<sequence>MSLADRVRQGWTTLGAGDFDTLVADYAEDMKFIMPGQADVLEGWQAFRSALDSLGEILPPGFEITGLRQIEGENEVVSIVEWRSASIAASQLSVLFKFHGGKIYEERWFIDTEQWKSAF</sequence>
<dbReference type="RefSeq" id="WP_318641518.1">
    <property type="nucleotide sequence ID" value="NZ_CP137892.1"/>
</dbReference>
<protein>
    <submittedName>
        <fullName evidence="2">Nuclear transport factor 2 family protein</fullName>
    </submittedName>
</protein>
<dbReference type="Pfam" id="PF12680">
    <property type="entry name" value="SnoaL_2"/>
    <property type="match status" value="1"/>
</dbReference>
<dbReference type="InterPro" id="IPR037401">
    <property type="entry name" value="SnoaL-like"/>
</dbReference>
<organism evidence="2 3">
    <name type="scientific">Pseudomonas benzenivorans</name>
    <dbReference type="NCBI Taxonomy" id="556533"/>
    <lineage>
        <taxon>Bacteria</taxon>
        <taxon>Pseudomonadati</taxon>
        <taxon>Pseudomonadota</taxon>
        <taxon>Gammaproteobacteria</taxon>
        <taxon>Pseudomonadales</taxon>
        <taxon>Pseudomonadaceae</taxon>
        <taxon>Pseudomonas</taxon>
    </lineage>
</organism>
<dbReference type="SUPFAM" id="SSF54427">
    <property type="entry name" value="NTF2-like"/>
    <property type="match status" value="1"/>
</dbReference>
<evidence type="ECO:0000313" key="3">
    <source>
        <dbReference type="Proteomes" id="UP001305928"/>
    </source>
</evidence>
<dbReference type="Gene3D" id="3.10.450.50">
    <property type="match status" value="1"/>
</dbReference>